<organism evidence="2 3">
    <name type="scientific">Microbispora rosea</name>
    <dbReference type="NCBI Taxonomy" id="58117"/>
    <lineage>
        <taxon>Bacteria</taxon>
        <taxon>Bacillati</taxon>
        <taxon>Actinomycetota</taxon>
        <taxon>Actinomycetes</taxon>
        <taxon>Streptosporangiales</taxon>
        <taxon>Streptosporangiaceae</taxon>
        <taxon>Microbispora</taxon>
    </lineage>
</organism>
<gene>
    <name evidence="2" type="ORF">SAMN05421833_11778</name>
</gene>
<feature type="transmembrane region" description="Helical" evidence="1">
    <location>
        <begin position="140"/>
        <end position="164"/>
    </location>
</feature>
<feature type="transmembrane region" description="Helical" evidence="1">
    <location>
        <begin position="106"/>
        <end position="128"/>
    </location>
</feature>
<keyword evidence="1" id="KW-0472">Membrane</keyword>
<reference evidence="3" key="1">
    <citation type="submission" date="2017-01" db="EMBL/GenBank/DDBJ databases">
        <authorList>
            <person name="Varghese N."/>
            <person name="Submissions S."/>
        </authorList>
    </citation>
    <scope>NUCLEOTIDE SEQUENCE [LARGE SCALE GENOMIC DNA]</scope>
    <source>
        <strain evidence="3">ATCC 12950</strain>
    </source>
</reference>
<dbReference type="AlphaFoldDB" id="A0A1N7EBK4"/>
<keyword evidence="1" id="KW-0812">Transmembrane</keyword>
<dbReference type="EMBL" id="FTNI01000017">
    <property type="protein sequence ID" value="SIR85523.1"/>
    <property type="molecule type" value="Genomic_DNA"/>
</dbReference>
<protein>
    <submittedName>
        <fullName evidence="2">Uncharacterized protein</fullName>
    </submittedName>
</protein>
<dbReference type="Proteomes" id="UP000186096">
    <property type="component" value="Unassembled WGS sequence"/>
</dbReference>
<dbReference type="RefSeq" id="WP_143734464.1">
    <property type="nucleotide sequence ID" value="NZ_FTNI01000017.1"/>
</dbReference>
<feature type="transmembrane region" description="Helical" evidence="1">
    <location>
        <begin position="21"/>
        <end position="41"/>
    </location>
</feature>
<feature type="transmembrane region" description="Helical" evidence="1">
    <location>
        <begin position="61"/>
        <end position="85"/>
    </location>
</feature>
<sequence length="185" mass="20328">MGKDVQRRSKMVLLTTRLGNFWSDHPSTDLLAIAIVALHFIEVVKWGHGDVLSWSPASNRVAVYAAGAGVMSLIAGFAGTAIAQYGSSSGPIVHVLREMYGRTIRINWISITSWLLVSAFLCIVAMSIDGEKTVTRGSQWIFEIALAIAALKFVRLVFLFNLILKSVTVDGRESEQPSMPVMRDF</sequence>
<evidence type="ECO:0000313" key="2">
    <source>
        <dbReference type="EMBL" id="SIR85523.1"/>
    </source>
</evidence>
<accession>A0A1N7EBK4</accession>
<name>A0A1N7EBK4_9ACTN</name>
<evidence type="ECO:0000313" key="3">
    <source>
        <dbReference type="Proteomes" id="UP000186096"/>
    </source>
</evidence>
<evidence type="ECO:0000256" key="1">
    <source>
        <dbReference type="SAM" id="Phobius"/>
    </source>
</evidence>
<proteinExistence type="predicted"/>
<dbReference type="OrthoDB" id="4223881at2"/>
<keyword evidence="3" id="KW-1185">Reference proteome</keyword>
<keyword evidence="1" id="KW-1133">Transmembrane helix</keyword>